<evidence type="ECO:0000256" key="1">
    <source>
        <dbReference type="SAM" id="SignalP"/>
    </source>
</evidence>
<feature type="domain" description="Peptidase M24" evidence="2">
    <location>
        <begin position="209"/>
        <end position="415"/>
    </location>
</feature>
<keyword evidence="4" id="KW-1185">Reference proteome</keyword>
<dbReference type="InterPro" id="IPR036005">
    <property type="entry name" value="Creatinase/aminopeptidase-like"/>
</dbReference>
<evidence type="ECO:0000313" key="4">
    <source>
        <dbReference type="Proteomes" id="UP000197783"/>
    </source>
</evidence>
<dbReference type="InterPro" id="IPR000994">
    <property type="entry name" value="Pept_M24"/>
</dbReference>
<dbReference type="RefSeq" id="WP_088331962.1">
    <property type="nucleotide sequence ID" value="NZ_NBBJ01000001.1"/>
</dbReference>
<accession>A0A245ZRK5</accession>
<dbReference type="CDD" id="cd01066">
    <property type="entry name" value="APP_MetAP"/>
    <property type="match status" value="1"/>
</dbReference>
<keyword evidence="3" id="KW-0378">Hydrolase</keyword>
<feature type="chain" id="PRO_5012083145" evidence="1">
    <location>
        <begin position="19"/>
        <end position="450"/>
    </location>
</feature>
<evidence type="ECO:0000259" key="2">
    <source>
        <dbReference type="Pfam" id="PF00557"/>
    </source>
</evidence>
<comment type="caution">
    <text evidence="3">The sequence shown here is derived from an EMBL/GenBank/DDBJ whole genome shotgun (WGS) entry which is preliminary data.</text>
</comment>
<dbReference type="SUPFAM" id="SSF55920">
    <property type="entry name" value="Creatinase/aminopeptidase"/>
    <property type="match status" value="1"/>
</dbReference>
<protein>
    <submittedName>
        <fullName evidence="3">Aminopeptidase</fullName>
    </submittedName>
</protein>
<dbReference type="AlphaFoldDB" id="A0A245ZRK5"/>
<dbReference type="Proteomes" id="UP000197783">
    <property type="component" value="Unassembled WGS sequence"/>
</dbReference>
<keyword evidence="1" id="KW-0732">Signal</keyword>
<dbReference type="Pfam" id="PF00557">
    <property type="entry name" value="Peptidase_M24"/>
    <property type="match status" value="1"/>
</dbReference>
<proteinExistence type="predicted"/>
<feature type="signal peptide" evidence="1">
    <location>
        <begin position="1"/>
        <end position="18"/>
    </location>
</feature>
<dbReference type="EMBL" id="NBBJ01000001">
    <property type="protein sequence ID" value="OWK32378.1"/>
    <property type="molecule type" value="Genomic_DNA"/>
</dbReference>
<gene>
    <name evidence="3" type="ORF">SPMU_07030</name>
</gene>
<dbReference type="GO" id="GO:0004177">
    <property type="term" value="F:aminopeptidase activity"/>
    <property type="evidence" value="ECO:0007669"/>
    <property type="project" value="UniProtKB-KW"/>
</dbReference>
<reference evidence="3 4" key="1">
    <citation type="submission" date="2017-03" db="EMBL/GenBank/DDBJ databases">
        <title>Genome sequence of Sphingomonas mucosissima DSM 17494.</title>
        <authorList>
            <person name="Poehlein A."/>
            <person name="Wuebbeler J.H."/>
            <person name="Steinbuechel A."/>
            <person name="Daniel R."/>
        </authorList>
    </citation>
    <scope>NUCLEOTIDE SEQUENCE [LARGE SCALE GENOMIC DNA]</scope>
    <source>
        <strain evidence="3 4">DSM 17494</strain>
    </source>
</reference>
<organism evidence="3 4">
    <name type="scientific">Sphingomonas mucosissima</name>
    <dbReference type="NCBI Taxonomy" id="370959"/>
    <lineage>
        <taxon>Bacteria</taxon>
        <taxon>Pseudomonadati</taxon>
        <taxon>Pseudomonadota</taxon>
        <taxon>Alphaproteobacteria</taxon>
        <taxon>Sphingomonadales</taxon>
        <taxon>Sphingomonadaceae</taxon>
        <taxon>Sphingomonas</taxon>
    </lineage>
</organism>
<keyword evidence="3" id="KW-0645">Protease</keyword>
<dbReference type="Gene3D" id="3.90.230.10">
    <property type="entry name" value="Creatinase/methionine aminopeptidase superfamily"/>
    <property type="match status" value="1"/>
</dbReference>
<sequence>MSGLFLAMALAASSPATAMPAARSAELQMPAILPLERRAETKDRWLKLRFEQVLPTLMRRDKVQMWVLVAGEYNEDPVMATMLPGTWLHARRRTILVFFDPGEGKPIEKLALARYPVGDFQPAWNPDEQPDQWAELAKIIAQRNPSTIALNRSEGFPLADGLSSTHYEAIVRALGPDMSKRLVSHERLALGWLETRIPEEMASYPIVSRISHSIIEEGFSERVITPGVTTSDDVVWWFRNRINSLGLDTWFQPSVAIQRADGGKFSVQEMGHRGDTIIMPGDMLHVDFGITYLGLNTDIQRLAYVLKPGETQAPKGLRDGLAAMNRVRAATITALKPGRTGNEVLAAARRQVEAEKIDGTIYSHPIGYHGHGAGTWIGAWESQKPAPGRGDYRIDPNTAWSIELNAQANVPEWGGQKVRFMHEEDGFLSPDGTFRFLDGGQEEFILLPRP</sequence>
<name>A0A245ZRK5_9SPHN</name>
<evidence type="ECO:0000313" key="3">
    <source>
        <dbReference type="EMBL" id="OWK32378.1"/>
    </source>
</evidence>
<keyword evidence="3" id="KW-0031">Aminopeptidase</keyword>
<dbReference type="OrthoDB" id="9765815at2"/>